<dbReference type="EMBL" id="JAGMUU010000045">
    <property type="protein sequence ID" value="KAH7113644.1"/>
    <property type="molecule type" value="Genomic_DNA"/>
</dbReference>
<dbReference type="Proteomes" id="UP000717696">
    <property type="component" value="Unassembled WGS sequence"/>
</dbReference>
<gene>
    <name evidence="2" type="ORF">B0J13DRAFT_631089</name>
</gene>
<evidence type="ECO:0000313" key="2">
    <source>
        <dbReference type="EMBL" id="KAH7113644.1"/>
    </source>
</evidence>
<proteinExistence type="predicted"/>
<organism evidence="2 3">
    <name type="scientific">Dactylonectria estremocensis</name>
    <dbReference type="NCBI Taxonomy" id="1079267"/>
    <lineage>
        <taxon>Eukaryota</taxon>
        <taxon>Fungi</taxon>
        <taxon>Dikarya</taxon>
        <taxon>Ascomycota</taxon>
        <taxon>Pezizomycotina</taxon>
        <taxon>Sordariomycetes</taxon>
        <taxon>Hypocreomycetidae</taxon>
        <taxon>Hypocreales</taxon>
        <taxon>Nectriaceae</taxon>
        <taxon>Dactylonectria</taxon>
    </lineage>
</organism>
<protein>
    <submittedName>
        <fullName evidence="2">Uncharacterized protein</fullName>
    </submittedName>
</protein>
<reference evidence="2" key="1">
    <citation type="journal article" date="2021" name="Nat. Commun.">
        <title>Genetic determinants of endophytism in the Arabidopsis root mycobiome.</title>
        <authorList>
            <person name="Mesny F."/>
            <person name="Miyauchi S."/>
            <person name="Thiergart T."/>
            <person name="Pickel B."/>
            <person name="Atanasova L."/>
            <person name="Karlsson M."/>
            <person name="Huettel B."/>
            <person name="Barry K.W."/>
            <person name="Haridas S."/>
            <person name="Chen C."/>
            <person name="Bauer D."/>
            <person name="Andreopoulos W."/>
            <person name="Pangilinan J."/>
            <person name="LaButti K."/>
            <person name="Riley R."/>
            <person name="Lipzen A."/>
            <person name="Clum A."/>
            <person name="Drula E."/>
            <person name="Henrissat B."/>
            <person name="Kohler A."/>
            <person name="Grigoriev I.V."/>
            <person name="Martin F.M."/>
            <person name="Hacquard S."/>
        </authorList>
    </citation>
    <scope>NUCLEOTIDE SEQUENCE</scope>
    <source>
        <strain evidence="2">MPI-CAGE-AT-0021</strain>
    </source>
</reference>
<name>A0A9P9IBH4_9HYPO</name>
<sequence>MRNSDRSIHDTSLIFSLARVRMVGDDEVKSGGFEEVRRWKAHMQEIIQILREHGGRSGEGASFAEKMESLSLDRDMNIAVSSINEPEPFEHDVVWVGEWLQPLPRDGTSLPMPDLEKMNHGMDLVRSLVGPLRGSSEAQQRVEAEARLGEGFRDELWQRAQRMKLLGDTKSTTWNKPPLTRDSPEDKRADEGQDKGPHDA</sequence>
<keyword evidence="3" id="KW-1185">Reference proteome</keyword>
<dbReference type="AlphaFoldDB" id="A0A9P9IBH4"/>
<comment type="caution">
    <text evidence="2">The sequence shown here is derived from an EMBL/GenBank/DDBJ whole genome shotgun (WGS) entry which is preliminary data.</text>
</comment>
<evidence type="ECO:0000313" key="3">
    <source>
        <dbReference type="Proteomes" id="UP000717696"/>
    </source>
</evidence>
<evidence type="ECO:0000256" key="1">
    <source>
        <dbReference type="SAM" id="MobiDB-lite"/>
    </source>
</evidence>
<feature type="compositionally biased region" description="Basic and acidic residues" evidence="1">
    <location>
        <begin position="182"/>
        <end position="200"/>
    </location>
</feature>
<accession>A0A9P9IBH4</accession>
<feature type="region of interest" description="Disordered" evidence="1">
    <location>
        <begin position="164"/>
        <end position="200"/>
    </location>
</feature>
<dbReference type="OrthoDB" id="4062651at2759"/>